<dbReference type="InterPro" id="IPR024983">
    <property type="entry name" value="CHAT_dom"/>
</dbReference>
<evidence type="ECO:0000313" key="4">
    <source>
        <dbReference type="Proteomes" id="UP000607281"/>
    </source>
</evidence>
<evidence type="ECO:0000259" key="2">
    <source>
        <dbReference type="Pfam" id="PF12770"/>
    </source>
</evidence>
<reference evidence="3 4" key="1">
    <citation type="journal article" date="2020" name="ISME J.">
        <title>Comparative genomics reveals insights into cyanobacterial evolution and habitat adaptation.</title>
        <authorList>
            <person name="Chen M.Y."/>
            <person name="Teng W.K."/>
            <person name="Zhao L."/>
            <person name="Hu C.X."/>
            <person name="Zhou Y.K."/>
            <person name="Han B.P."/>
            <person name="Song L.R."/>
            <person name="Shu W.S."/>
        </authorList>
    </citation>
    <scope>NUCLEOTIDE SEQUENCE [LARGE SCALE GENOMIC DNA]</scope>
    <source>
        <strain evidence="3 4">FACHB-260</strain>
    </source>
</reference>
<dbReference type="Proteomes" id="UP000607281">
    <property type="component" value="Unassembled WGS sequence"/>
</dbReference>
<keyword evidence="1" id="KW-0812">Transmembrane</keyword>
<feature type="transmembrane region" description="Helical" evidence="1">
    <location>
        <begin position="425"/>
        <end position="441"/>
    </location>
</feature>
<proteinExistence type="predicted"/>
<evidence type="ECO:0000313" key="3">
    <source>
        <dbReference type="EMBL" id="MBD2344136.1"/>
    </source>
</evidence>
<accession>A0ABR8CLS3</accession>
<feature type="transmembrane region" description="Helical" evidence="1">
    <location>
        <begin position="617"/>
        <end position="634"/>
    </location>
</feature>
<protein>
    <submittedName>
        <fullName evidence="3">CHAT domain-containing protein</fullName>
    </submittedName>
</protein>
<keyword evidence="4" id="KW-1185">Reference proteome</keyword>
<dbReference type="Pfam" id="PF12770">
    <property type="entry name" value="CHAT"/>
    <property type="match status" value="1"/>
</dbReference>
<gene>
    <name evidence="3" type="ORF">H6G18_08240</name>
</gene>
<keyword evidence="1" id="KW-1133">Transmembrane helix</keyword>
<sequence>MAFKIYFKIGGRVKLNNSEVLPVTVAIYDQEGQTEELVSFLYPLPKPLEDKFKQWQYYIGLQGNRRVARNRDNFVSGTVNLTELANSLKAELNKWLGRDGWIDENEEIDLRVGQVLDRFRKRINDKDEVQIIVQTEDRQLRGLPWQEWDTLASYTNRGVEVAISATNFQRLTQKQTPQLRATARILVVFGDEKLGFAQEEDFIKSLRQHGGEPHILRQPTRQELEQKLKDPQGWHIFFFAGHSESDRNGRIGRFQINPADGVQGIIAITELKDLLQGAINQKLQLAIFNSCDGLGLANQLTELSLPYCIVMREMVESSVARELLRHFLAAFVKDRSLYASMNAARQQLQKKFEPGKSWLPVIVANPLAKELTWNRLFSERRLSWQWEMVLAIVAIAVLVCLPVGILCEFQGWETLTFYTQLYPHLIVYPSLFLWMPLFAAYRAHCMIRVKTGPFIFLTFLTVFLVLGGLFFELTGDRIMLMEFKSDATTTISAQQLPQLYSKWGRTAADTEADIKSIPPEIFHISQAFDVDGNLTLKKSELEPAIERMLPNNIKGMQALLRIATAYDVWQKNPQAFSVSRLFYALTFIAIISCGVQILALVATILFAPDSIFNKNKYLTYVIMCELGILLWVPFQSYSIENTKSLLFSYEFRGTLAGLNVLVYAIIAIIALATISSISRSASKKYQPILLSFLLGSLVVGLLGSWFGVYLIDHLFGMSSTNPLTPWFASSIFFAALFFFLLVRLIDHSVRDE</sequence>
<organism evidence="3 4">
    <name type="scientific">Anabaena subtropica FACHB-260</name>
    <dbReference type="NCBI Taxonomy" id="2692884"/>
    <lineage>
        <taxon>Bacteria</taxon>
        <taxon>Bacillati</taxon>
        <taxon>Cyanobacteriota</taxon>
        <taxon>Cyanophyceae</taxon>
        <taxon>Nostocales</taxon>
        <taxon>Nostocaceae</taxon>
        <taxon>Anabaena</taxon>
    </lineage>
</organism>
<keyword evidence="1" id="KW-0472">Membrane</keyword>
<feature type="transmembrane region" description="Helical" evidence="1">
    <location>
        <begin position="453"/>
        <end position="471"/>
    </location>
</feature>
<name>A0ABR8CLS3_9NOST</name>
<feature type="domain" description="CHAT" evidence="2">
    <location>
        <begin position="132"/>
        <end position="351"/>
    </location>
</feature>
<evidence type="ECO:0000256" key="1">
    <source>
        <dbReference type="SAM" id="Phobius"/>
    </source>
</evidence>
<feature type="transmembrane region" description="Helical" evidence="1">
    <location>
        <begin position="723"/>
        <end position="745"/>
    </location>
</feature>
<feature type="transmembrane region" description="Helical" evidence="1">
    <location>
        <begin position="581"/>
        <end position="605"/>
    </location>
</feature>
<feature type="transmembrane region" description="Helical" evidence="1">
    <location>
        <begin position="384"/>
        <end position="405"/>
    </location>
</feature>
<dbReference type="RefSeq" id="WP_190406596.1">
    <property type="nucleotide sequence ID" value="NZ_JACJRF010000010.1"/>
</dbReference>
<comment type="caution">
    <text evidence="3">The sequence shown here is derived from an EMBL/GenBank/DDBJ whole genome shotgun (WGS) entry which is preliminary data.</text>
</comment>
<dbReference type="EMBL" id="JACJRF010000010">
    <property type="protein sequence ID" value="MBD2344136.1"/>
    <property type="molecule type" value="Genomic_DNA"/>
</dbReference>
<feature type="transmembrane region" description="Helical" evidence="1">
    <location>
        <begin position="654"/>
        <end position="677"/>
    </location>
</feature>
<feature type="transmembrane region" description="Helical" evidence="1">
    <location>
        <begin position="689"/>
        <end position="711"/>
    </location>
</feature>